<dbReference type="Pfam" id="PF00132">
    <property type="entry name" value="Hexapep"/>
    <property type="match status" value="1"/>
</dbReference>
<dbReference type="InterPro" id="IPR051159">
    <property type="entry name" value="Hexapeptide_acetyltransf"/>
</dbReference>
<dbReference type="PANTHER" id="PTHR23416">
    <property type="entry name" value="SIALIC ACID SYNTHASE-RELATED"/>
    <property type="match status" value="1"/>
</dbReference>
<dbReference type="Proteomes" id="UP000297983">
    <property type="component" value="Unassembled WGS sequence"/>
</dbReference>
<comment type="similarity">
    <text evidence="1">Belongs to the transferase hexapeptide repeat family.</text>
</comment>
<name>A0A4R9AV88_9MICO</name>
<evidence type="ECO:0000313" key="3">
    <source>
        <dbReference type="EMBL" id="TFD70389.1"/>
    </source>
</evidence>
<proteinExistence type="inferred from homology"/>
<reference evidence="3 4" key="1">
    <citation type="submission" date="2019-03" db="EMBL/GenBank/DDBJ databases">
        <title>Genomics of glacier-inhabiting Cryobacterium strains.</title>
        <authorList>
            <person name="Liu Q."/>
            <person name="Xin Y.-H."/>
        </authorList>
    </citation>
    <scope>NUCLEOTIDE SEQUENCE [LARGE SCALE GENOMIC DNA]</scope>
    <source>
        <strain evidence="3 4">Hz16</strain>
    </source>
</reference>
<evidence type="ECO:0000313" key="4">
    <source>
        <dbReference type="Proteomes" id="UP000297983"/>
    </source>
</evidence>
<dbReference type="GO" id="GO:0005829">
    <property type="term" value="C:cytosol"/>
    <property type="evidence" value="ECO:0007669"/>
    <property type="project" value="TreeGrafter"/>
</dbReference>
<dbReference type="CDD" id="cd04647">
    <property type="entry name" value="LbH_MAT_like"/>
    <property type="match status" value="1"/>
</dbReference>
<dbReference type="GO" id="GO:0008374">
    <property type="term" value="F:O-acyltransferase activity"/>
    <property type="evidence" value="ECO:0007669"/>
    <property type="project" value="TreeGrafter"/>
</dbReference>
<comment type="caution">
    <text evidence="3">The sequence shown here is derived from an EMBL/GenBank/DDBJ whole genome shotgun (WGS) entry which is preliminary data.</text>
</comment>
<organism evidence="3 4">
    <name type="scientific">Cryobacterium gelidum</name>
    <dbReference type="NCBI Taxonomy" id="1259164"/>
    <lineage>
        <taxon>Bacteria</taxon>
        <taxon>Bacillati</taxon>
        <taxon>Actinomycetota</taxon>
        <taxon>Actinomycetes</taxon>
        <taxon>Micrococcales</taxon>
        <taxon>Microbacteriaceae</taxon>
        <taxon>Cryobacterium</taxon>
    </lineage>
</organism>
<gene>
    <name evidence="3" type="ORF">E3T50_10275</name>
</gene>
<protein>
    <submittedName>
        <fullName evidence="3">Acyltransferase</fullName>
    </submittedName>
</protein>
<keyword evidence="2 3" id="KW-0808">Transferase</keyword>
<keyword evidence="4" id="KW-1185">Reference proteome</keyword>
<evidence type="ECO:0000256" key="2">
    <source>
        <dbReference type="ARBA" id="ARBA00022679"/>
    </source>
</evidence>
<dbReference type="InterPro" id="IPR011004">
    <property type="entry name" value="Trimer_LpxA-like_sf"/>
</dbReference>
<keyword evidence="3" id="KW-0012">Acyltransferase</keyword>
<dbReference type="Gene3D" id="2.160.10.10">
    <property type="entry name" value="Hexapeptide repeat proteins"/>
    <property type="match status" value="1"/>
</dbReference>
<sequence length="162" mass="17520">MLCPIHSWRIQSLKLFGAEIGPGVTVYHGLKARGARRISIGARTSIGDAATLDGRGGLSIGKDVNFSSEVQVWTAQHDWKSADFAYSDAPVRIGDRCWLGPRVIVLPGTTIGEGTVVAAGAVAKGNLEPFCLYGGVPAKKLGERPRNIDYQLDGSRSKLWWW</sequence>
<dbReference type="AlphaFoldDB" id="A0A4R9AV88"/>
<evidence type="ECO:0000256" key="1">
    <source>
        <dbReference type="ARBA" id="ARBA00007274"/>
    </source>
</evidence>
<dbReference type="SUPFAM" id="SSF51161">
    <property type="entry name" value="Trimeric LpxA-like enzymes"/>
    <property type="match status" value="1"/>
</dbReference>
<accession>A0A4R9AV88</accession>
<dbReference type="EMBL" id="SOHL01000016">
    <property type="protein sequence ID" value="TFD70389.1"/>
    <property type="molecule type" value="Genomic_DNA"/>
</dbReference>
<dbReference type="InterPro" id="IPR001451">
    <property type="entry name" value="Hexapep"/>
</dbReference>
<dbReference type="PANTHER" id="PTHR23416:SF23">
    <property type="entry name" value="ACETYLTRANSFERASE C18B11.09C-RELATED"/>
    <property type="match status" value="1"/>
</dbReference>